<dbReference type="InterPro" id="IPR027396">
    <property type="entry name" value="DsrEFH-like"/>
</dbReference>
<dbReference type="GO" id="GO:0005829">
    <property type="term" value="C:cytosol"/>
    <property type="evidence" value="ECO:0007669"/>
    <property type="project" value="TreeGrafter"/>
</dbReference>
<dbReference type="InterPro" id="IPR003787">
    <property type="entry name" value="Sulphur_relay_DsrE/F-like"/>
</dbReference>
<gene>
    <name evidence="1" type="ORF">MNBD_GAMMA24-378</name>
</gene>
<reference evidence="1" key="1">
    <citation type="submission" date="2018-06" db="EMBL/GenBank/DDBJ databases">
        <authorList>
            <person name="Zhirakovskaya E."/>
        </authorList>
    </citation>
    <scope>NUCLEOTIDE SEQUENCE</scope>
</reference>
<name>A0A3B1BCT6_9ZZZZ</name>
<dbReference type="PANTHER" id="PTHR34874:SF1">
    <property type="entry name" value="PROTEIN YCHN"/>
    <property type="match status" value="1"/>
</dbReference>
<proteinExistence type="predicted"/>
<dbReference type="EMBL" id="UOFZ01000145">
    <property type="protein sequence ID" value="VAX13902.1"/>
    <property type="molecule type" value="Genomic_DNA"/>
</dbReference>
<evidence type="ECO:0000313" key="1">
    <source>
        <dbReference type="EMBL" id="VAX13902.1"/>
    </source>
</evidence>
<dbReference type="Gene3D" id="3.40.1260.10">
    <property type="entry name" value="DsrEFH-like"/>
    <property type="match status" value="1"/>
</dbReference>
<protein>
    <submittedName>
        <fullName evidence="1">Uncharacterized protein</fullName>
    </submittedName>
</protein>
<dbReference type="AlphaFoldDB" id="A0A3B1BCT6"/>
<accession>A0A3B1BCT6</accession>
<organism evidence="1">
    <name type="scientific">hydrothermal vent metagenome</name>
    <dbReference type="NCBI Taxonomy" id="652676"/>
    <lineage>
        <taxon>unclassified sequences</taxon>
        <taxon>metagenomes</taxon>
        <taxon>ecological metagenomes</taxon>
    </lineage>
</organism>
<dbReference type="SUPFAM" id="SSF75169">
    <property type="entry name" value="DsrEFH-like"/>
    <property type="match status" value="1"/>
</dbReference>
<dbReference type="Pfam" id="PF02635">
    <property type="entry name" value="DsrE"/>
    <property type="match status" value="1"/>
</dbReference>
<dbReference type="PANTHER" id="PTHR34874">
    <property type="entry name" value="PROTEIN YCHN"/>
    <property type="match status" value="1"/>
</dbReference>
<sequence>MSSVTIVIQNAPYQSNNKAWHALRFAGAALTEDMQVRVHLLDDGVEVGRRNQQAPEGLVNLETLICELIECGLEVRACGMALDGCAIDEASMIEGIERGSMKALAAWVKDCDKVMVF</sequence>